<proteinExistence type="predicted"/>
<evidence type="ECO:0000313" key="2">
    <source>
        <dbReference type="Proteomes" id="UP000016649"/>
    </source>
</evidence>
<gene>
    <name evidence="1" type="ORF">HMPREF9193_00126</name>
</gene>
<dbReference type="Proteomes" id="UP000016649">
    <property type="component" value="Unassembled WGS sequence"/>
</dbReference>
<protein>
    <recommendedName>
        <fullName evidence="3">Right handed beta helix domain-containing protein</fullName>
    </recommendedName>
</protein>
<sequence length="735" mass="80564">MKHGLIFRIKFLFCLLFVLSTFGFVRTFAYTKADVISPVAGVWANCQSLVLDLPSGAEAFYSLSEEDPAVSGFAYDGPTLLNVSGNVHLMLLVVYEGGLSEKIDVRYTVTPQKTPDYIDLSESDAFVRIDASRFVDIPQTVSYTFGNSSSLFSGKRLILQRKTIFERFVPLVLYDGQVPFRYVLLCGGDDGVLNETQAQTQTQSGAADSILEFYDWNYFSFKSSVPVEYRIDDQNLRESRSERIYIQRGKDHVIYWRQKQSEDPFTEVLVPAKPSVVGIPEAPAVNTAVRLSLSDPRFSFGCTSGGGKIRCASVCTIDTLDGDSFGFLRDIDIYYNGIKQGSMRPSFIIDKIPPSPPVISASDNRAYVRKSVLLNFSNTDTVYYCLKEPFAAAEGFTVQRIKELNSASVPLSSDDFVKLTSRDMVLESSDTHALFYTLHAYAQDVAGNRSETVVFQTVIDPLNYYVRGKANGSSLPVSSAKCPAFADGSPDRPFGDFSALFEVLKTTSAPFVRCVAEGVCTDIPPFFIERDMEICGNGKTRLIFEKDAFVKVKNCTFTLKDCTLEQNHRSSNGLYQSKLLEAENAVILLSGDELICKGSGSTSCISMRNSSLEITDSGVTVEALSYACGIHAEFSVLAAKNIRTVVLSETAVGMSANHSSVLLNASSFTLAAHLARALEFSASGFTLMNNTFVSQNEMKGTGAVWSDGVLSASQARTASGNTYKGFASLFAESRR</sequence>
<dbReference type="RefSeq" id="WP_021686093.1">
    <property type="nucleotide sequence ID" value="NZ_KI260552.1"/>
</dbReference>
<evidence type="ECO:0008006" key="3">
    <source>
        <dbReference type="Google" id="ProtNLM"/>
    </source>
</evidence>
<keyword evidence="2" id="KW-1185">Reference proteome</keyword>
<organism evidence="1 2">
    <name type="scientific">Treponema lecithinolyticum ATCC 700332</name>
    <dbReference type="NCBI Taxonomy" id="1321815"/>
    <lineage>
        <taxon>Bacteria</taxon>
        <taxon>Pseudomonadati</taxon>
        <taxon>Spirochaetota</taxon>
        <taxon>Spirochaetia</taxon>
        <taxon>Spirochaetales</taxon>
        <taxon>Treponemataceae</taxon>
        <taxon>Treponema</taxon>
    </lineage>
</organism>
<name>A0ABN0P339_TRELE</name>
<accession>A0ABN0P339</accession>
<evidence type="ECO:0000313" key="1">
    <source>
        <dbReference type="EMBL" id="ERJ94587.1"/>
    </source>
</evidence>
<dbReference type="EMBL" id="AWVH01000002">
    <property type="protein sequence ID" value="ERJ94587.1"/>
    <property type="molecule type" value="Genomic_DNA"/>
</dbReference>
<reference evidence="1 2" key="1">
    <citation type="submission" date="2013-08" db="EMBL/GenBank/DDBJ databases">
        <authorList>
            <person name="Weinstock G."/>
            <person name="Sodergren E."/>
            <person name="Wylie T."/>
            <person name="Fulton L."/>
            <person name="Fulton R."/>
            <person name="Fronick C."/>
            <person name="O'Laughlin M."/>
            <person name="Godfrey J."/>
            <person name="Miner T."/>
            <person name="Herter B."/>
            <person name="Appelbaum E."/>
            <person name="Cordes M."/>
            <person name="Lek S."/>
            <person name="Wollam A."/>
            <person name="Pepin K.H."/>
            <person name="Palsikar V.B."/>
            <person name="Mitreva M."/>
            <person name="Wilson R.K."/>
        </authorList>
    </citation>
    <scope>NUCLEOTIDE SEQUENCE [LARGE SCALE GENOMIC DNA]</scope>
    <source>
        <strain evidence="1 2">ATCC 700332</strain>
    </source>
</reference>
<comment type="caution">
    <text evidence="1">The sequence shown here is derived from an EMBL/GenBank/DDBJ whole genome shotgun (WGS) entry which is preliminary data.</text>
</comment>